<comment type="caution">
    <text evidence="1">The sequence shown here is derived from an EMBL/GenBank/DDBJ whole genome shotgun (WGS) entry which is preliminary data.</text>
</comment>
<protein>
    <submittedName>
        <fullName evidence="1">Uncharacterized protein</fullName>
    </submittedName>
</protein>
<dbReference type="RefSeq" id="WP_251582684.1">
    <property type="nucleotide sequence ID" value="NZ_JBHTKX010000001.1"/>
</dbReference>
<dbReference type="Proteomes" id="UP001597169">
    <property type="component" value="Unassembled WGS sequence"/>
</dbReference>
<proteinExistence type="predicted"/>
<gene>
    <name evidence="1" type="ORF">ACFQ3J_16065</name>
</gene>
<evidence type="ECO:0000313" key="2">
    <source>
        <dbReference type="Proteomes" id="UP001597169"/>
    </source>
</evidence>
<name>A0ABW3PWZ4_9BACL</name>
<reference evidence="2" key="1">
    <citation type="journal article" date="2019" name="Int. J. Syst. Evol. Microbiol.">
        <title>The Global Catalogue of Microorganisms (GCM) 10K type strain sequencing project: providing services to taxonomists for standard genome sequencing and annotation.</title>
        <authorList>
            <consortium name="The Broad Institute Genomics Platform"/>
            <consortium name="The Broad Institute Genome Sequencing Center for Infectious Disease"/>
            <person name="Wu L."/>
            <person name="Ma J."/>
        </authorList>
    </citation>
    <scope>NUCLEOTIDE SEQUENCE [LARGE SCALE GENOMIC DNA]</scope>
    <source>
        <strain evidence="2">CCUG 53519</strain>
    </source>
</reference>
<accession>A0ABW3PWZ4</accession>
<organism evidence="1 2">
    <name type="scientific">Paenibacillus provencensis</name>
    <dbReference type="NCBI Taxonomy" id="441151"/>
    <lineage>
        <taxon>Bacteria</taxon>
        <taxon>Bacillati</taxon>
        <taxon>Bacillota</taxon>
        <taxon>Bacilli</taxon>
        <taxon>Bacillales</taxon>
        <taxon>Paenibacillaceae</taxon>
        <taxon>Paenibacillus</taxon>
    </lineage>
</organism>
<dbReference type="EMBL" id="JBHTKX010000001">
    <property type="protein sequence ID" value="MFD1129688.1"/>
    <property type="molecule type" value="Genomic_DNA"/>
</dbReference>
<sequence length="46" mass="5399">MSILEEAKNNVRAAHQILTGLELLKEWCQQHDRDGPTFWTPRNYST</sequence>
<evidence type="ECO:0000313" key="1">
    <source>
        <dbReference type="EMBL" id="MFD1129688.1"/>
    </source>
</evidence>
<keyword evidence="2" id="KW-1185">Reference proteome</keyword>